<evidence type="ECO:0000313" key="2">
    <source>
        <dbReference type="EMBL" id="KAK2942976.1"/>
    </source>
</evidence>
<accession>A0ABQ9WU11</accession>
<organism evidence="2 3">
    <name type="scientific">Blattamonas nauphoetae</name>
    <dbReference type="NCBI Taxonomy" id="2049346"/>
    <lineage>
        <taxon>Eukaryota</taxon>
        <taxon>Metamonada</taxon>
        <taxon>Preaxostyla</taxon>
        <taxon>Oxymonadida</taxon>
        <taxon>Blattamonas</taxon>
    </lineage>
</organism>
<feature type="region of interest" description="Disordered" evidence="1">
    <location>
        <begin position="1"/>
        <end position="77"/>
    </location>
</feature>
<reference evidence="2 3" key="1">
    <citation type="journal article" date="2022" name="bioRxiv">
        <title>Genomics of Preaxostyla Flagellates Illuminates Evolutionary Transitions and the Path Towards Mitochondrial Loss.</title>
        <authorList>
            <person name="Novak L.V.F."/>
            <person name="Treitli S.C."/>
            <person name="Pyrih J."/>
            <person name="Halakuc P."/>
            <person name="Pipaliya S.V."/>
            <person name="Vacek V."/>
            <person name="Brzon O."/>
            <person name="Soukal P."/>
            <person name="Eme L."/>
            <person name="Dacks J.B."/>
            <person name="Karnkowska A."/>
            <person name="Elias M."/>
            <person name="Hampl V."/>
        </authorList>
    </citation>
    <scope>NUCLEOTIDE SEQUENCE [LARGE SCALE GENOMIC DNA]</scope>
    <source>
        <strain evidence="2">NAU3</strain>
        <tissue evidence="2">Gut</tissue>
    </source>
</reference>
<comment type="caution">
    <text evidence="2">The sequence shown here is derived from an EMBL/GenBank/DDBJ whole genome shotgun (WGS) entry which is preliminary data.</text>
</comment>
<dbReference type="EMBL" id="JARBJD010000371">
    <property type="protein sequence ID" value="KAK2942976.1"/>
    <property type="molecule type" value="Genomic_DNA"/>
</dbReference>
<sequence>MNAGRTQSLSFDEVKQRITALHNGGQEGPLSQCQQEDKGTSAQGEKIRTRPMVSTRTPHPRSTSQLSSSRDAEKRQDRENWAISSLCLERNYLPQAWCVGGKQIDEADPMRIQT</sequence>
<feature type="compositionally biased region" description="Polar residues" evidence="1">
    <location>
        <begin position="1"/>
        <end position="10"/>
    </location>
</feature>
<evidence type="ECO:0000256" key="1">
    <source>
        <dbReference type="SAM" id="MobiDB-lite"/>
    </source>
</evidence>
<name>A0ABQ9WU11_9EUKA</name>
<proteinExistence type="predicted"/>
<feature type="compositionally biased region" description="Polar residues" evidence="1">
    <location>
        <begin position="52"/>
        <end position="69"/>
    </location>
</feature>
<dbReference type="Proteomes" id="UP001281761">
    <property type="component" value="Unassembled WGS sequence"/>
</dbReference>
<evidence type="ECO:0000313" key="3">
    <source>
        <dbReference type="Proteomes" id="UP001281761"/>
    </source>
</evidence>
<keyword evidence="3" id="KW-1185">Reference proteome</keyword>
<gene>
    <name evidence="2" type="ORF">BLNAU_22091</name>
</gene>
<protein>
    <submittedName>
        <fullName evidence="2">Uncharacterized protein</fullName>
    </submittedName>
</protein>